<feature type="transmembrane region" description="Helical" evidence="1">
    <location>
        <begin position="233"/>
        <end position="256"/>
    </location>
</feature>
<feature type="signal peptide" evidence="2">
    <location>
        <begin position="1"/>
        <end position="22"/>
    </location>
</feature>
<feature type="chain" id="PRO_5042245872" description="Transmembrane protein" evidence="2">
    <location>
        <begin position="23"/>
        <end position="277"/>
    </location>
</feature>
<evidence type="ECO:0008006" key="5">
    <source>
        <dbReference type="Google" id="ProtNLM"/>
    </source>
</evidence>
<evidence type="ECO:0000256" key="1">
    <source>
        <dbReference type="SAM" id="Phobius"/>
    </source>
</evidence>
<keyword evidence="1" id="KW-1133">Transmembrane helix</keyword>
<organism evidence="3 4">
    <name type="scientific">Mycena maculata</name>
    <dbReference type="NCBI Taxonomy" id="230809"/>
    <lineage>
        <taxon>Eukaryota</taxon>
        <taxon>Fungi</taxon>
        <taxon>Dikarya</taxon>
        <taxon>Basidiomycota</taxon>
        <taxon>Agaricomycotina</taxon>
        <taxon>Agaricomycetes</taxon>
        <taxon>Agaricomycetidae</taxon>
        <taxon>Agaricales</taxon>
        <taxon>Marasmiineae</taxon>
        <taxon>Mycenaceae</taxon>
        <taxon>Mycena</taxon>
    </lineage>
</organism>
<feature type="transmembrane region" description="Helical" evidence="1">
    <location>
        <begin position="168"/>
        <end position="189"/>
    </location>
</feature>
<dbReference type="AlphaFoldDB" id="A0AAD7J6I2"/>
<dbReference type="Proteomes" id="UP001215280">
    <property type="component" value="Unassembled WGS sequence"/>
</dbReference>
<sequence>MFFLNIRRLTLILASGSVYMAAVDSPLSPASLSVSSLADNNKKALDPIDSPTVFETPGYDIHASHAIHAIEPPATIETTSYPIHDAVVVLDRPQIMSPFGIDWSDFDLDKLDVFFPAWLAVARTIRTDPTMLGEVILTEGVKTVLYLGGLEHQKGIGLGEEVDRLDRMLTSVVLRLAINLVFGMLAALVSSWRKWRVSKLPVVSFAQELDVWALGQLHSTLLAWLVYTRVHPAALHIATSGSLIIFVIMLLCRILARALPPSPPPPRKKKKCYYQPT</sequence>
<reference evidence="3" key="1">
    <citation type="submission" date="2023-03" db="EMBL/GenBank/DDBJ databases">
        <title>Massive genome expansion in bonnet fungi (Mycena s.s.) driven by repeated elements and novel gene families across ecological guilds.</title>
        <authorList>
            <consortium name="Lawrence Berkeley National Laboratory"/>
            <person name="Harder C.B."/>
            <person name="Miyauchi S."/>
            <person name="Viragh M."/>
            <person name="Kuo A."/>
            <person name="Thoen E."/>
            <person name="Andreopoulos B."/>
            <person name="Lu D."/>
            <person name="Skrede I."/>
            <person name="Drula E."/>
            <person name="Henrissat B."/>
            <person name="Morin E."/>
            <person name="Kohler A."/>
            <person name="Barry K."/>
            <person name="LaButti K."/>
            <person name="Morin E."/>
            <person name="Salamov A."/>
            <person name="Lipzen A."/>
            <person name="Mereny Z."/>
            <person name="Hegedus B."/>
            <person name="Baldrian P."/>
            <person name="Stursova M."/>
            <person name="Weitz H."/>
            <person name="Taylor A."/>
            <person name="Grigoriev I.V."/>
            <person name="Nagy L.G."/>
            <person name="Martin F."/>
            <person name="Kauserud H."/>
        </authorList>
    </citation>
    <scope>NUCLEOTIDE SEQUENCE</scope>
    <source>
        <strain evidence="3">CBHHK188m</strain>
    </source>
</reference>
<comment type="caution">
    <text evidence="3">The sequence shown here is derived from an EMBL/GenBank/DDBJ whole genome shotgun (WGS) entry which is preliminary data.</text>
</comment>
<keyword evidence="2" id="KW-0732">Signal</keyword>
<evidence type="ECO:0000313" key="4">
    <source>
        <dbReference type="Proteomes" id="UP001215280"/>
    </source>
</evidence>
<dbReference type="EMBL" id="JARJLG010000056">
    <property type="protein sequence ID" value="KAJ7758154.1"/>
    <property type="molecule type" value="Genomic_DNA"/>
</dbReference>
<keyword evidence="4" id="KW-1185">Reference proteome</keyword>
<proteinExistence type="predicted"/>
<gene>
    <name evidence="3" type="ORF">DFH07DRAFT_772618</name>
</gene>
<accession>A0AAD7J6I2</accession>
<evidence type="ECO:0000256" key="2">
    <source>
        <dbReference type="SAM" id="SignalP"/>
    </source>
</evidence>
<evidence type="ECO:0000313" key="3">
    <source>
        <dbReference type="EMBL" id="KAJ7758154.1"/>
    </source>
</evidence>
<keyword evidence="1" id="KW-0472">Membrane</keyword>
<name>A0AAD7J6I2_9AGAR</name>
<protein>
    <recommendedName>
        <fullName evidence="5">Transmembrane protein</fullName>
    </recommendedName>
</protein>
<keyword evidence="1" id="KW-0812">Transmembrane</keyword>